<dbReference type="GO" id="GO:0008641">
    <property type="term" value="F:ubiquitin-like modifier activating enzyme activity"/>
    <property type="evidence" value="ECO:0007669"/>
    <property type="project" value="InterPro"/>
</dbReference>
<dbReference type="Pfam" id="PF00899">
    <property type="entry name" value="ThiF"/>
    <property type="match status" value="1"/>
</dbReference>
<organism evidence="2 3">
    <name type="scientific">Bradyrhizobium yuanmingense</name>
    <dbReference type="NCBI Taxonomy" id="108015"/>
    <lineage>
        <taxon>Bacteria</taxon>
        <taxon>Pseudomonadati</taxon>
        <taxon>Pseudomonadota</taxon>
        <taxon>Alphaproteobacteria</taxon>
        <taxon>Hyphomicrobiales</taxon>
        <taxon>Nitrobacteraceae</taxon>
        <taxon>Bradyrhizobium</taxon>
    </lineage>
</organism>
<dbReference type="CDD" id="cd01483">
    <property type="entry name" value="E1_enzyme_family"/>
    <property type="match status" value="1"/>
</dbReference>
<dbReference type="SUPFAM" id="SSF69572">
    <property type="entry name" value="Activating enzymes of the ubiquitin-like proteins"/>
    <property type="match status" value="1"/>
</dbReference>
<dbReference type="GO" id="GO:0061504">
    <property type="term" value="P:cyclic threonylcarbamoyladenosine biosynthetic process"/>
    <property type="evidence" value="ECO:0007669"/>
    <property type="project" value="TreeGrafter"/>
</dbReference>
<accession>A0A1C3XL94</accession>
<protein>
    <submittedName>
        <fullName evidence="2">E2 family protein B</fullName>
    </submittedName>
</protein>
<dbReference type="PANTHER" id="PTHR43267:SF1">
    <property type="entry name" value="TRNA THREONYLCARBAMOYLADENOSINE DEHYDRATASE"/>
    <property type="match status" value="1"/>
</dbReference>
<name>A0A1C3XL94_9BRAD</name>
<evidence type="ECO:0000313" key="2">
    <source>
        <dbReference type="EMBL" id="SCB53038.1"/>
    </source>
</evidence>
<dbReference type="AlphaFoldDB" id="A0A1C3XL94"/>
<dbReference type="InterPro" id="IPR045886">
    <property type="entry name" value="ThiF/MoeB/HesA"/>
</dbReference>
<gene>
    <name evidence="2" type="ORF">GA0061099_10476</name>
</gene>
<feature type="domain" description="THIF-type NAD/FAD binding fold" evidence="1">
    <location>
        <begin position="283"/>
        <end position="460"/>
    </location>
</feature>
<dbReference type="EMBL" id="FMAE01000047">
    <property type="protein sequence ID" value="SCB53038.1"/>
    <property type="molecule type" value="Genomic_DNA"/>
</dbReference>
<sequence length="547" mass="59315">MHGHSDPIRLRIGFSPLHPYFRPAVGAPDEKFERHQNPLTKELCLLTQETGQWNPRQLVSDFIEERLKQLLAALDARKEKRWDDAARLEEQAPDPLMPYFAGAEDDSVILFDGSMPVPPNGHGLMDVVCMSRNSARNQAAFEGILRQVKNSSGVGVGKRFAFPNEPAGAQVVTARWVKFTPPAAMDAAELLLLAEKELETQAVLQGPSVRKLNQFAAGPFSITGIVFPDEIEYGQQKKGAGWLFLASRRGLVTGNEQNPAETQLIIGKRAGKDDIFSRLPVARSLLNKSVVVVGCGAIGGFAALELARAGVGRVAFVDYDTVEPGNSLRWPLGRTAWGSPKAVALANFVLANYPWTTPTAFGANLGAATSAPDTLPPDLNENVLSPILDVLREANLVVDTSASFEVQYALSYYCRRLKVPYVMGYATVGLAGGVVARFVHDSKSCLVCLHEHRKDEKHISKPRLDSTGIVTPLGCNAPTFTGGGFDLQEVSLEVVRSAVGLLSEGKYDPGTWQVSILTLQGENGVRVLPSWEAFHCPPHPRCCGAGE</sequence>
<dbReference type="PANTHER" id="PTHR43267">
    <property type="entry name" value="TRNA THREONYLCARBAMOYLADENOSINE DEHYDRATASE"/>
    <property type="match status" value="1"/>
</dbReference>
<reference evidence="2 3" key="1">
    <citation type="submission" date="2016-08" db="EMBL/GenBank/DDBJ databases">
        <authorList>
            <person name="Seilhamer J.J."/>
        </authorList>
    </citation>
    <scope>NUCLEOTIDE SEQUENCE [LARGE SCALE GENOMIC DNA]</scope>
    <source>
        <strain evidence="2 3">CCBAU 10071</strain>
    </source>
</reference>
<dbReference type="InterPro" id="IPR000594">
    <property type="entry name" value="ThiF_NAD_FAD-bd"/>
</dbReference>
<dbReference type="Proteomes" id="UP000183174">
    <property type="component" value="Unassembled WGS sequence"/>
</dbReference>
<dbReference type="Gene3D" id="3.40.50.720">
    <property type="entry name" value="NAD(P)-binding Rossmann-like Domain"/>
    <property type="match status" value="1"/>
</dbReference>
<dbReference type="InterPro" id="IPR035985">
    <property type="entry name" value="Ubiquitin-activating_enz"/>
</dbReference>
<dbReference type="GO" id="GO:0061503">
    <property type="term" value="F:tRNA threonylcarbamoyladenosine dehydratase"/>
    <property type="evidence" value="ECO:0007669"/>
    <property type="project" value="TreeGrafter"/>
</dbReference>
<proteinExistence type="predicted"/>
<evidence type="ECO:0000313" key="3">
    <source>
        <dbReference type="Proteomes" id="UP000183174"/>
    </source>
</evidence>
<evidence type="ECO:0000259" key="1">
    <source>
        <dbReference type="Pfam" id="PF00899"/>
    </source>
</evidence>